<proteinExistence type="predicted"/>
<dbReference type="AlphaFoldDB" id="A0A0F9ML30"/>
<name>A0A0F9ML30_9ZZZZ</name>
<sequence>MTDEITITKYPLRKVCATCQHLHMEYNRSKGTEYCQMNVINIINKVPSLRTPLRNNMGCSRHTYNQGLLNQLKRFDER</sequence>
<evidence type="ECO:0000313" key="1">
    <source>
        <dbReference type="EMBL" id="KKM69897.1"/>
    </source>
</evidence>
<comment type="caution">
    <text evidence="1">The sequence shown here is derived from an EMBL/GenBank/DDBJ whole genome shotgun (WGS) entry which is preliminary data.</text>
</comment>
<organism evidence="1">
    <name type="scientific">marine sediment metagenome</name>
    <dbReference type="NCBI Taxonomy" id="412755"/>
    <lineage>
        <taxon>unclassified sequences</taxon>
        <taxon>metagenomes</taxon>
        <taxon>ecological metagenomes</taxon>
    </lineage>
</organism>
<accession>A0A0F9ML30</accession>
<reference evidence="1" key="1">
    <citation type="journal article" date="2015" name="Nature">
        <title>Complex archaea that bridge the gap between prokaryotes and eukaryotes.</title>
        <authorList>
            <person name="Spang A."/>
            <person name="Saw J.H."/>
            <person name="Jorgensen S.L."/>
            <person name="Zaremba-Niedzwiedzka K."/>
            <person name="Martijn J."/>
            <person name="Lind A.E."/>
            <person name="van Eijk R."/>
            <person name="Schleper C."/>
            <person name="Guy L."/>
            <person name="Ettema T.J."/>
        </authorList>
    </citation>
    <scope>NUCLEOTIDE SEQUENCE</scope>
</reference>
<gene>
    <name evidence="1" type="ORF">LCGC14_1446180</name>
</gene>
<protein>
    <submittedName>
        <fullName evidence="1">Uncharacterized protein</fullName>
    </submittedName>
</protein>
<dbReference type="EMBL" id="LAZR01009912">
    <property type="protein sequence ID" value="KKM69897.1"/>
    <property type="molecule type" value="Genomic_DNA"/>
</dbReference>